<comment type="caution">
    <text evidence="2">The sequence shown here is derived from an EMBL/GenBank/DDBJ whole genome shotgun (WGS) entry which is preliminary data.</text>
</comment>
<evidence type="ECO:0000313" key="2">
    <source>
        <dbReference type="EMBL" id="MBB6470525.1"/>
    </source>
</evidence>
<evidence type="ECO:0000313" key="3">
    <source>
        <dbReference type="Proteomes" id="UP000532373"/>
    </source>
</evidence>
<dbReference type="EMBL" id="JACHGI010000034">
    <property type="protein sequence ID" value="MBB6470525.1"/>
    <property type="molecule type" value="Genomic_DNA"/>
</dbReference>
<feature type="region of interest" description="Disordered" evidence="1">
    <location>
        <begin position="82"/>
        <end position="131"/>
    </location>
</feature>
<proteinExistence type="predicted"/>
<name>A0A8E1WMP3_9HYPH</name>
<organism evidence="2 3">
    <name type="scientific">Aminobacter carboxidus</name>
    <dbReference type="NCBI Taxonomy" id="376165"/>
    <lineage>
        <taxon>Bacteria</taxon>
        <taxon>Pseudomonadati</taxon>
        <taxon>Pseudomonadota</taxon>
        <taxon>Alphaproteobacteria</taxon>
        <taxon>Hyphomicrobiales</taxon>
        <taxon>Phyllobacteriaceae</taxon>
        <taxon>Aminobacter</taxon>
    </lineage>
</organism>
<dbReference type="AlphaFoldDB" id="A0A8E1WMP3"/>
<dbReference type="Proteomes" id="UP000532373">
    <property type="component" value="Unassembled WGS sequence"/>
</dbReference>
<accession>A0A8E1WMP3</accession>
<sequence length="131" mass="14666">MAGVDLRLAIQRKVVGVLADQTWATVASVGMPPSTSRDGAAACTTTKLRQCRSRALPRRFGLRCRDHCWNKQWLRCRRIRQRHPRGTRRTAAAGTMHIAGPPRSRSRRHRSFPPRSAPSPPPTNRAAVQNP</sequence>
<protein>
    <submittedName>
        <fullName evidence="2">Uncharacterized protein</fullName>
    </submittedName>
</protein>
<reference evidence="2 3" key="1">
    <citation type="submission" date="2020-08" db="EMBL/GenBank/DDBJ databases">
        <title>Genomic Encyclopedia of Type Strains, Phase IV (KMG-IV): sequencing the most valuable type-strain genomes for metagenomic binning, comparative biology and taxonomic classification.</title>
        <authorList>
            <person name="Goeker M."/>
        </authorList>
    </citation>
    <scope>NUCLEOTIDE SEQUENCE [LARGE SCALE GENOMIC DNA]</scope>
    <source>
        <strain evidence="2 3">DSM 17454</strain>
    </source>
</reference>
<gene>
    <name evidence="2" type="ORF">HNQ96_006424</name>
</gene>
<evidence type="ECO:0000256" key="1">
    <source>
        <dbReference type="SAM" id="MobiDB-lite"/>
    </source>
</evidence>